<accession>A0A0E9VNZ5</accession>
<evidence type="ECO:0000256" key="1">
    <source>
        <dbReference type="SAM" id="MobiDB-lite"/>
    </source>
</evidence>
<dbReference type="AlphaFoldDB" id="A0A0E9VNZ5"/>
<feature type="region of interest" description="Disordered" evidence="1">
    <location>
        <begin position="1"/>
        <end position="27"/>
    </location>
</feature>
<organism evidence="2">
    <name type="scientific">Anguilla anguilla</name>
    <name type="common">European freshwater eel</name>
    <name type="synonym">Muraena anguilla</name>
    <dbReference type="NCBI Taxonomy" id="7936"/>
    <lineage>
        <taxon>Eukaryota</taxon>
        <taxon>Metazoa</taxon>
        <taxon>Chordata</taxon>
        <taxon>Craniata</taxon>
        <taxon>Vertebrata</taxon>
        <taxon>Euteleostomi</taxon>
        <taxon>Actinopterygii</taxon>
        <taxon>Neopterygii</taxon>
        <taxon>Teleostei</taxon>
        <taxon>Anguilliformes</taxon>
        <taxon>Anguillidae</taxon>
        <taxon>Anguilla</taxon>
    </lineage>
</organism>
<reference evidence="2" key="2">
    <citation type="journal article" date="2015" name="Fish Shellfish Immunol.">
        <title>Early steps in the European eel (Anguilla anguilla)-Vibrio vulnificus interaction in the gills: Role of the RtxA13 toxin.</title>
        <authorList>
            <person name="Callol A."/>
            <person name="Pajuelo D."/>
            <person name="Ebbesson L."/>
            <person name="Teles M."/>
            <person name="MacKenzie S."/>
            <person name="Amaro C."/>
        </authorList>
    </citation>
    <scope>NUCLEOTIDE SEQUENCE</scope>
</reference>
<evidence type="ECO:0000313" key="2">
    <source>
        <dbReference type="EMBL" id="JAH79731.1"/>
    </source>
</evidence>
<name>A0A0E9VNZ5_ANGAN</name>
<protein>
    <submittedName>
        <fullName evidence="2">Uncharacterized protein</fullName>
    </submittedName>
</protein>
<dbReference type="EMBL" id="GBXM01028846">
    <property type="protein sequence ID" value="JAH79731.1"/>
    <property type="molecule type" value="Transcribed_RNA"/>
</dbReference>
<proteinExistence type="predicted"/>
<sequence>MKDRKMKPQGSQGWDRDCKRTKSRGEK</sequence>
<reference evidence="2" key="1">
    <citation type="submission" date="2014-11" db="EMBL/GenBank/DDBJ databases">
        <authorList>
            <person name="Amaro Gonzalez C."/>
        </authorList>
    </citation>
    <scope>NUCLEOTIDE SEQUENCE</scope>
</reference>
<feature type="compositionally biased region" description="Basic and acidic residues" evidence="1">
    <location>
        <begin position="14"/>
        <end position="27"/>
    </location>
</feature>